<name>A0A2N3I780_9BACT</name>
<dbReference type="NCBIfam" id="TIGR00121">
    <property type="entry name" value="birA_ligase"/>
    <property type="match status" value="1"/>
</dbReference>
<evidence type="ECO:0000313" key="3">
    <source>
        <dbReference type="EMBL" id="PKQ66184.1"/>
    </source>
</evidence>
<dbReference type="PROSITE" id="PS51733">
    <property type="entry name" value="BPL_LPL_CATALYTIC"/>
    <property type="match status" value="1"/>
</dbReference>
<dbReference type="PANTHER" id="PTHR12835:SF5">
    <property type="entry name" value="BIOTIN--PROTEIN LIGASE"/>
    <property type="match status" value="1"/>
</dbReference>
<proteinExistence type="predicted"/>
<dbReference type="OrthoDB" id="9807064at2"/>
<accession>A0A2N3I780</accession>
<gene>
    <name evidence="3" type="ORF">Rain11_2452</name>
</gene>
<organism evidence="3 4">
    <name type="scientific">Raineya orbicola</name>
    <dbReference type="NCBI Taxonomy" id="2016530"/>
    <lineage>
        <taxon>Bacteria</taxon>
        <taxon>Pseudomonadati</taxon>
        <taxon>Bacteroidota</taxon>
        <taxon>Cytophagia</taxon>
        <taxon>Cytophagales</taxon>
        <taxon>Raineyaceae</taxon>
        <taxon>Raineya</taxon>
    </lineage>
</organism>
<protein>
    <submittedName>
        <fullName evidence="3">Biotin--[acetyl-CoA-carboxylase] ligase</fullName>
    </submittedName>
</protein>
<dbReference type="InterPro" id="IPR045864">
    <property type="entry name" value="aa-tRNA-synth_II/BPL/LPL"/>
</dbReference>
<comment type="caution">
    <text evidence="3">The sequence shown here is derived from an EMBL/GenBank/DDBJ whole genome shotgun (WGS) entry which is preliminary data.</text>
</comment>
<dbReference type="Proteomes" id="UP000233387">
    <property type="component" value="Unassembled WGS sequence"/>
</dbReference>
<keyword evidence="1 3" id="KW-0436">Ligase</keyword>
<dbReference type="EMBL" id="NKXO01000052">
    <property type="protein sequence ID" value="PKQ66184.1"/>
    <property type="molecule type" value="Genomic_DNA"/>
</dbReference>
<dbReference type="GO" id="GO:0004077">
    <property type="term" value="F:biotin--[biotin carboxyl-carrier protein] ligase activity"/>
    <property type="evidence" value="ECO:0007669"/>
    <property type="project" value="InterPro"/>
</dbReference>
<dbReference type="GO" id="GO:0005737">
    <property type="term" value="C:cytoplasm"/>
    <property type="evidence" value="ECO:0007669"/>
    <property type="project" value="TreeGrafter"/>
</dbReference>
<evidence type="ECO:0000259" key="2">
    <source>
        <dbReference type="PROSITE" id="PS51733"/>
    </source>
</evidence>
<reference evidence="3 4" key="1">
    <citation type="submission" date="2017-06" db="EMBL/GenBank/DDBJ databases">
        <title>Raineya orbicola gen. nov., sp. nov. a slightly thermophilic bacterium of the phylum Bacteroidetes and the description of Raineyaceae fam. nov.</title>
        <authorList>
            <person name="Albuquerque L."/>
            <person name="Polonia A.R.M."/>
            <person name="Barroso C."/>
            <person name="Froufe H.J.C."/>
            <person name="Lage O."/>
            <person name="Lobo-Da-Cunha A."/>
            <person name="Egas C."/>
            <person name="Da Costa M.S."/>
        </authorList>
    </citation>
    <scope>NUCLEOTIDE SEQUENCE [LARGE SCALE GENOMIC DNA]</scope>
    <source>
        <strain evidence="3 4">SPSPC-11</strain>
    </source>
</reference>
<evidence type="ECO:0000256" key="1">
    <source>
        <dbReference type="ARBA" id="ARBA00022598"/>
    </source>
</evidence>
<dbReference type="RefSeq" id="WP_101359711.1">
    <property type="nucleotide sequence ID" value="NZ_NKXO01000052.1"/>
</dbReference>
<dbReference type="PANTHER" id="PTHR12835">
    <property type="entry name" value="BIOTIN PROTEIN LIGASE"/>
    <property type="match status" value="1"/>
</dbReference>
<feature type="domain" description="BPL/LPL catalytic" evidence="2">
    <location>
        <begin position="5"/>
        <end position="195"/>
    </location>
</feature>
<evidence type="ECO:0000313" key="4">
    <source>
        <dbReference type="Proteomes" id="UP000233387"/>
    </source>
</evidence>
<dbReference type="InterPro" id="IPR004408">
    <property type="entry name" value="Biotin_CoA_COase_ligase"/>
</dbReference>
<dbReference type="CDD" id="cd16442">
    <property type="entry name" value="BPL"/>
    <property type="match status" value="1"/>
</dbReference>
<dbReference type="SUPFAM" id="SSF55681">
    <property type="entry name" value="Class II aaRS and biotin synthetases"/>
    <property type="match status" value="1"/>
</dbReference>
<sequence length="262" mass="30586">MQNYENFSKKIKTLFIGQDFRYLPTCHSTNEYAFSLLSSEDCFEGTTILTDCQTAGKGQQNSSWEAEPAQNITLSVILYPNFLKAQEQFYLNISVTLAIHDFLSHFVPEVSLLKIKWSNDLLYQNQKICGILIQNLISGEKIQKSVVGIGININQKTFKYPQAVSLSQLTGLMYDLPFLVQKLLENLESRYLQLRSKKFDELRQNYYERLFGFQEWVWFRKQNQTLQGKICGIDSTGRLQIAFSERLQAFQYKEIEFLLERM</sequence>
<dbReference type="InterPro" id="IPR004143">
    <property type="entry name" value="BPL_LPL_catalytic"/>
</dbReference>
<dbReference type="Gene3D" id="3.30.930.10">
    <property type="entry name" value="Bira Bifunctional Protein, Domain 2"/>
    <property type="match status" value="1"/>
</dbReference>
<keyword evidence="4" id="KW-1185">Reference proteome</keyword>
<dbReference type="Pfam" id="PF03099">
    <property type="entry name" value="BPL_LplA_LipB"/>
    <property type="match status" value="1"/>
</dbReference>
<dbReference type="AlphaFoldDB" id="A0A2N3I780"/>